<reference evidence="10" key="1">
    <citation type="submission" date="2015-02" db="EMBL/GenBank/DDBJ databases">
        <title>Description and complete genome sequence of the first cultured representative of the subdivision 5 of the Verrucomicrobia phylum.</title>
        <authorList>
            <person name="Spring S."/>
            <person name="Bunk B."/>
            <person name="Sproer C."/>
            <person name="Klenk H.-P."/>
        </authorList>
    </citation>
    <scope>NUCLEOTIDE SEQUENCE [LARGE SCALE GENOMIC DNA]</scope>
    <source>
        <strain evidence="10">L21-Fru-AB</strain>
    </source>
</reference>
<keyword evidence="5" id="KW-0408">Iron</keyword>
<feature type="domain" description="4Fe-4S ferredoxin-type" evidence="8">
    <location>
        <begin position="233"/>
        <end position="264"/>
    </location>
</feature>
<dbReference type="STRING" id="1307763.L21SP4_00811"/>
<dbReference type="KEGG" id="vbl:L21SP4_00811"/>
<keyword evidence="7" id="KW-0472">Membrane</keyword>
<feature type="transmembrane region" description="Helical" evidence="7">
    <location>
        <begin position="202"/>
        <end position="220"/>
    </location>
</feature>
<accession>A0A0G3EIS8</accession>
<evidence type="ECO:0000256" key="2">
    <source>
        <dbReference type="ARBA" id="ARBA00022485"/>
    </source>
</evidence>
<dbReference type="InterPro" id="IPR017896">
    <property type="entry name" value="4Fe4S_Fe-S-bd"/>
</dbReference>
<dbReference type="InterPro" id="IPR017900">
    <property type="entry name" value="4Fe4S_Fe_S_CS"/>
</dbReference>
<keyword evidence="10" id="KW-1185">Reference proteome</keyword>
<dbReference type="GO" id="GO:0051539">
    <property type="term" value="F:4 iron, 4 sulfur cluster binding"/>
    <property type="evidence" value="ECO:0007669"/>
    <property type="project" value="UniProtKB-KW"/>
</dbReference>
<organism evidence="9 10">
    <name type="scientific">Kiritimatiella glycovorans</name>
    <dbReference type="NCBI Taxonomy" id="1307763"/>
    <lineage>
        <taxon>Bacteria</taxon>
        <taxon>Pseudomonadati</taxon>
        <taxon>Kiritimatiellota</taxon>
        <taxon>Kiritimatiellia</taxon>
        <taxon>Kiritimatiellales</taxon>
        <taxon>Kiritimatiellaceae</taxon>
        <taxon>Kiritimatiella</taxon>
    </lineage>
</organism>
<feature type="transmembrane region" description="Helical" evidence="7">
    <location>
        <begin position="55"/>
        <end position="75"/>
    </location>
</feature>
<dbReference type="PROSITE" id="PS00198">
    <property type="entry name" value="4FE4S_FER_1"/>
    <property type="match status" value="2"/>
</dbReference>
<evidence type="ECO:0000313" key="9">
    <source>
        <dbReference type="EMBL" id="AKJ64074.1"/>
    </source>
</evidence>
<feature type="domain" description="4Fe-4S ferredoxin-type" evidence="8">
    <location>
        <begin position="274"/>
        <end position="304"/>
    </location>
</feature>
<keyword evidence="2" id="KW-0004">4Fe-4S</keyword>
<evidence type="ECO:0000256" key="4">
    <source>
        <dbReference type="ARBA" id="ARBA00022982"/>
    </source>
</evidence>
<feature type="domain" description="4Fe-4S ferredoxin-type" evidence="8">
    <location>
        <begin position="353"/>
        <end position="384"/>
    </location>
</feature>
<name>A0A0G3EIS8_9BACT</name>
<feature type="transmembrane region" description="Helical" evidence="7">
    <location>
        <begin position="150"/>
        <end position="167"/>
    </location>
</feature>
<dbReference type="PANTHER" id="PTHR30176:SF3">
    <property type="entry name" value="FERREDOXIN-TYPE PROTEIN NAPH"/>
    <property type="match status" value="1"/>
</dbReference>
<dbReference type="PROSITE" id="PS51379">
    <property type="entry name" value="4FE4S_FER_2"/>
    <property type="match status" value="3"/>
</dbReference>
<keyword evidence="4" id="KW-0249">Electron transport</keyword>
<dbReference type="InterPro" id="IPR051684">
    <property type="entry name" value="Electron_Trans/Redox"/>
</dbReference>
<dbReference type="PANTHER" id="PTHR30176">
    <property type="entry name" value="FERREDOXIN-TYPE PROTEIN NAPH"/>
    <property type="match status" value="1"/>
</dbReference>
<dbReference type="Pfam" id="PF12838">
    <property type="entry name" value="Fer4_7"/>
    <property type="match status" value="2"/>
</dbReference>
<keyword evidence="7" id="KW-0812">Transmembrane</keyword>
<dbReference type="EMBL" id="CP010904">
    <property type="protein sequence ID" value="AKJ64074.1"/>
    <property type="molecule type" value="Genomic_DNA"/>
</dbReference>
<sequence length="412" mass="45883">MPISKSGMIRWAVRLVLLVVALLLVLGGPLPDVMAKAVPALSPLAVLSASIAHRGWYANLLWTAPALLVLVSALWKGRWFCRWICPLGTVISVPSQVSFRRRLLRKRINGTFFWFIVGASAAGLPLLLFLDPLSTFTRLGVLAGRNTDPWGWIAGALIPAVMLLALIQPQVWCTHLCPLGYFLETVRVRGARRRFQQGRRDVLRGLLLGVPAAFLVRRFAKATGNERPVMPPGAKGTDNFAATCERCYACVEICPTRVIRIRQRTAGIAEWYLPEMDFNTSYCEEFCNKCTQVCPTGALRPLTEEQKRMRKIGTARVIREQCLGWAEQKHCMLCDEFCPYNAVLVRKGKNDVPKPVVDPDVCRGCGACQNVCPVEGKAIVIDPTGLQGIAKEYTEVTGKQRRRRDRNGGRRN</sequence>
<dbReference type="Proteomes" id="UP000035268">
    <property type="component" value="Chromosome"/>
</dbReference>
<keyword evidence="6" id="KW-0411">Iron-sulfur</keyword>
<dbReference type="Gene3D" id="3.30.70.20">
    <property type="match status" value="2"/>
</dbReference>
<feature type="transmembrane region" description="Helical" evidence="7">
    <location>
        <begin position="111"/>
        <end position="130"/>
    </location>
</feature>
<dbReference type="CDD" id="cd16373">
    <property type="entry name" value="DMSOR_beta_like"/>
    <property type="match status" value="1"/>
</dbReference>
<dbReference type="SUPFAM" id="SSF54862">
    <property type="entry name" value="4Fe-4S ferredoxins"/>
    <property type="match status" value="1"/>
</dbReference>
<evidence type="ECO:0000256" key="7">
    <source>
        <dbReference type="SAM" id="Phobius"/>
    </source>
</evidence>
<evidence type="ECO:0000256" key="6">
    <source>
        <dbReference type="ARBA" id="ARBA00023014"/>
    </source>
</evidence>
<evidence type="ECO:0000256" key="3">
    <source>
        <dbReference type="ARBA" id="ARBA00022723"/>
    </source>
</evidence>
<dbReference type="GO" id="GO:0046872">
    <property type="term" value="F:metal ion binding"/>
    <property type="evidence" value="ECO:0007669"/>
    <property type="project" value="UniProtKB-KW"/>
</dbReference>
<gene>
    <name evidence="9" type="ORF">L21SP4_00811</name>
</gene>
<protein>
    <submittedName>
        <fullName evidence="9">4Fe-4S ferredoxin iron-sulfur binding domain protein</fullName>
    </submittedName>
</protein>
<keyword evidence="1" id="KW-0813">Transport</keyword>
<keyword evidence="3" id="KW-0479">Metal-binding</keyword>
<dbReference type="GO" id="GO:0005886">
    <property type="term" value="C:plasma membrane"/>
    <property type="evidence" value="ECO:0007669"/>
    <property type="project" value="TreeGrafter"/>
</dbReference>
<reference evidence="9 10" key="2">
    <citation type="journal article" date="2016" name="ISME J.">
        <title>Characterization of the first cultured representative of Verrucomicrobia subdivision 5 indicates the proposal of a novel phylum.</title>
        <authorList>
            <person name="Spring S."/>
            <person name="Bunk B."/>
            <person name="Sproer C."/>
            <person name="Schumann P."/>
            <person name="Rohde M."/>
            <person name="Tindall B.J."/>
            <person name="Klenk H.P."/>
        </authorList>
    </citation>
    <scope>NUCLEOTIDE SEQUENCE [LARGE SCALE GENOMIC DNA]</scope>
    <source>
        <strain evidence="9 10">L21-Fru-AB</strain>
    </source>
</reference>
<proteinExistence type="predicted"/>
<dbReference type="AlphaFoldDB" id="A0A0G3EIS8"/>
<evidence type="ECO:0000259" key="8">
    <source>
        <dbReference type="PROSITE" id="PS51379"/>
    </source>
</evidence>
<dbReference type="Pfam" id="PF12801">
    <property type="entry name" value="Fer4_5"/>
    <property type="match status" value="2"/>
</dbReference>
<evidence type="ECO:0000256" key="5">
    <source>
        <dbReference type="ARBA" id="ARBA00023004"/>
    </source>
</evidence>
<keyword evidence="7" id="KW-1133">Transmembrane helix</keyword>
<evidence type="ECO:0000313" key="10">
    <source>
        <dbReference type="Proteomes" id="UP000035268"/>
    </source>
</evidence>
<evidence type="ECO:0000256" key="1">
    <source>
        <dbReference type="ARBA" id="ARBA00022448"/>
    </source>
</evidence>